<evidence type="ECO:0000259" key="6">
    <source>
        <dbReference type="PROSITE" id="PS51012"/>
    </source>
</evidence>
<dbReference type="Proteomes" id="UP000587760">
    <property type="component" value="Unassembled WGS sequence"/>
</dbReference>
<accession>A0A841R4G2</accession>
<dbReference type="Pfam" id="PF12698">
    <property type="entry name" value="ABC2_membrane_3"/>
    <property type="match status" value="1"/>
</dbReference>
<dbReference type="GO" id="GO:0140359">
    <property type="term" value="F:ABC-type transporter activity"/>
    <property type="evidence" value="ECO:0007669"/>
    <property type="project" value="InterPro"/>
</dbReference>
<gene>
    <name evidence="7" type="ORF">HNR50_001672</name>
</gene>
<sequence length="330" mass="36612">MNKFTAIVYARTMEFVRDRGTLFWNLLFPVVLVVGFSFAFSSNGESQFKAGVLENYTAPSGSFLTLPAVDTIEYADSGQALEKLRRHQIDIFVDGEAGTYYLNEESPSAGILRRLSRADLANYAEEQVSGEAVRYVDWLVPGVIGMNMLFSCMFGVGFVIVRYRKNGVLKRMKATPVTPFTFITAQMASRFLIVLITSITVFAGTNLFLHFVVNGSYLLLILLTMLAILCMLSFGLIFAARIKSEELANGLMNLITFPMIIFSGVFFSLEGTPEAVQKISLFFPLTHFIDGARSIMIDGAGLVQILPNLGILTAMTVLFLVIASLLFRWE</sequence>
<feature type="transmembrane region" description="Helical" evidence="5">
    <location>
        <begin position="191"/>
        <end position="211"/>
    </location>
</feature>
<feature type="transmembrane region" description="Helical" evidence="5">
    <location>
        <begin position="305"/>
        <end position="327"/>
    </location>
</feature>
<feature type="transmembrane region" description="Helical" evidence="5">
    <location>
        <begin position="217"/>
        <end position="239"/>
    </location>
</feature>
<feature type="domain" description="ABC transmembrane type-2" evidence="6">
    <location>
        <begin position="105"/>
        <end position="330"/>
    </location>
</feature>
<evidence type="ECO:0000256" key="5">
    <source>
        <dbReference type="SAM" id="Phobius"/>
    </source>
</evidence>
<dbReference type="InterPro" id="IPR047817">
    <property type="entry name" value="ABC2_TM_bact-type"/>
</dbReference>
<dbReference type="RefSeq" id="WP_184745765.1">
    <property type="nucleotide sequence ID" value="NZ_JACHGJ010000002.1"/>
</dbReference>
<dbReference type="PROSITE" id="PS51012">
    <property type="entry name" value="ABC_TM2"/>
    <property type="match status" value="1"/>
</dbReference>
<keyword evidence="3 5" id="KW-1133">Transmembrane helix</keyword>
<keyword evidence="8" id="KW-1185">Reference proteome</keyword>
<keyword evidence="4 5" id="KW-0472">Membrane</keyword>
<evidence type="ECO:0000256" key="1">
    <source>
        <dbReference type="ARBA" id="ARBA00004141"/>
    </source>
</evidence>
<dbReference type="AlphaFoldDB" id="A0A841R4G2"/>
<proteinExistence type="predicted"/>
<evidence type="ECO:0000256" key="2">
    <source>
        <dbReference type="ARBA" id="ARBA00022692"/>
    </source>
</evidence>
<protein>
    <submittedName>
        <fullName evidence="7">ABC-type multidrug transport system permease subunit</fullName>
    </submittedName>
</protein>
<evidence type="ECO:0000256" key="4">
    <source>
        <dbReference type="ARBA" id="ARBA00023136"/>
    </source>
</evidence>
<comment type="caution">
    <text evidence="7">The sequence shown here is derived from an EMBL/GenBank/DDBJ whole genome shotgun (WGS) entry which is preliminary data.</text>
</comment>
<dbReference type="PANTHER" id="PTHR43027">
    <property type="entry name" value="DOXORUBICIN RESISTANCE ABC TRANSPORTER PERMEASE PROTEIN DRRC-RELATED"/>
    <property type="match status" value="1"/>
</dbReference>
<dbReference type="EMBL" id="JACHGJ010000002">
    <property type="protein sequence ID" value="MBB6480014.1"/>
    <property type="molecule type" value="Genomic_DNA"/>
</dbReference>
<evidence type="ECO:0000313" key="7">
    <source>
        <dbReference type="EMBL" id="MBB6480014.1"/>
    </source>
</evidence>
<comment type="subcellular location">
    <subcellularLocation>
        <location evidence="1">Membrane</location>
        <topology evidence="1">Multi-pass membrane protein</topology>
    </subcellularLocation>
</comment>
<reference evidence="7 8" key="1">
    <citation type="submission" date="2020-08" db="EMBL/GenBank/DDBJ databases">
        <title>Genomic Encyclopedia of Type Strains, Phase IV (KMG-IV): sequencing the most valuable type-strain genomes for metagenomic binning, comparative biology and taxonomic classification.</title>
        <authorList>
            <person name="Goeker M."/>
        </authorList>
    </citation>
    <scope>NUCLEOTIDE SEQUENCE [LARGE SCALE GENOMIC DNA]</scope>
    <source>
        <strain evidence="7 8">DSM 2461</strain>
    </source>
</reference>
<dbReference type="InterPro" id="IPR013525">
    <property type="entry name" value="ABC2_TM"/>
</dbReference>
<feature type="transmembrane region" description="Helical" evidence="5">
    <location>
        <begin position="138"/>
        <end position="163"/>
    </location>
</feature>
<dbReference type="GO" id="GO:0016020">
    <property type="term" value="C:membrane"/>
    <property type="evidence" value="ECO:0007669"/>
    <property type="project" value="UniProtKB-SubCell"/>
</dbReference>
<evidence type="ECO:0000256" key="3">
    <source>
        <dbReference type="ARBA" id="ARBA00022989"/>
    </source>
</evidence>
<feature type="transmembrane region" description="Helical" evidence="5">
    <location>
        <begin position="251"/>
        <end position="269"/>
    </location>
</feature>
<name>A0A841R4G2_9SPIO</name>
<dbReference type="PANTHER" id="PTHR43027:SF2">
    <property type="entry name" value="TRANSPORT PERMEASE PROTEIN"/>
    <property type="match status" value="1"/>
</dbReference>
<keyword evidence="2 5" id="KW-0812">Transmembrane</keyword>
<organism evidence="7 8">
    <name type="scientific">Spirochaeta isovalerica</name>
    <dbReference type="NCBI Taxonomy" id="150"/>
    <lineage>
        <taxon>Bacteria</taxon>
        <taxon>Pseudomonadati</taxon>
        <taxon>Spirochaetota</taxon>
        <taxon>Spirochaetia</taxon>
        <taxon>Spirochaetales</taxon>
        <taxon>Spirochaetaceae</taxon>
        <taxon>Spirochaeta</taxon>
    </lineage>
</organism>
<evidence type="ECO:0000313" key="8">
    <source>
        <dbReference type="Proteomes" id="UP000587760"/>
    </source>
</evidence>
<dbReference type="InterPro" id="IPR052902">
    <property type="entry name" value="ABC-2_transporter"/>
</dbReference>
<feature type="transmembrane region" description="Helical" evidence="5">
    <location>
        <begin position="21"/>
        <end position="40"/>
    </location>
</feature>